<dbReference type="GeneID" id="113218322"/>
<dbReference type="RefSeq" id="XP_052120854.1">
    <property type="nucleotide sequence ID" value="XM_052264894.1"/>
</dbReference>
<dbReference type="Proteomes" id="UP000504606">
    <property type="component" value="Unplaced"/>
</dbReference>
<sequence>MRVEPSAVEAGSPATVKCEYDLENQKLYSVKFYRGSHEFYRYSAEDEPHTKVFPFPQGLPSSPVNLQRSNQTQVYLGEVSPSLAGNLSCEVTTDDTFVTRLVYTNLVVAVKPEGPPHITTSKNSYDPGETLLATCVAQPSQPAAELSFYIGDRMVGQGVPEVRNTSTGLLETRLELRLRLADKHFNAGTGRDRDGGEMVVLRCHAEVPNLAVHNAYTRLSRRTKHPVPERVTQPNAAAALAAMPASLMLLLVVLGARGSLARR</sequence>
<keyword evidence="2" id="KW-1185">Reference proteome</keyword>
<feature type="transmembrane region" description="Helical" evidence="1">
    <location>
        <begin position="236"/>
        <end position="256"/>
    </location>
</feature>
<dbReference type="OrthoDB" id="6333371at2759"/>
<dbReference type="PANTHER" id="PTHR21261">
    <property type="entry name" value="BEAT PROTEIN"/>
    <property type="match status" value="1"/>
</dbReference>
<dbReference type="Gene3D" id="2.60.40.10">
    <property type="entry name" value="Immunoglobulins"/>
    <property type="match status" value="1"/>
</dbReference>
<accession>A0A9C6U4C7</accession>
<name>A0A9C6U4C7_FRAOC</name>
<evidence type="ECO:0000313" key="2">
    <source>
        <dbReference type="Proteomes" id="UP000504606"/>
    </source>
</evidence>
<dbReference type="AlphaFoldDB" id="A0A9C6U4C7"/>
<reference evidence="3" key="1">
    <citation type="submission" date="2025-08" db="UniProtKB">
        <authorList>
            <consortium name="RefSeq"/>
        </authorList>
    </citation>
    <scope>IDENTIFICATION</scope>
    <source>
        <tissue evidence="3">Whole organism</tissue>
    </source>
</reference>
<dbReference type="PANTHER" id="PTHR21261:SF6">
    <property type="entry name" value="BEATEN PATH IIA-RELATED"/>
    <property type="match status" value="1"/>
</dbReference>
<keyword evidence="1" id="KW-0812">Transmembrane</keyword>
<gene>
    <name evidence="3" type="primary">LOC113218322</name>
</gene>
<keyword evidence="1" id="KW-1133">Transmembrane helix</keyword>
<evidence type="ECO:0000256" key="1">
    <source>
        <dbReference type="SAM" id="Phobius"/>
    </source>
</evidence>
<proteinExistence type="predicted"/>
<dbReference type="InterPro" id="IPR013783">
    <property type="entry name" value="Ig-like_fold"/>
</dbReference>
<evidence type="ECO:0000313" key="3">
    <source>
        <dbReference type="RefSeq" id="XP_052120854.1"/>
    </source>
</evidence>
<organism evidence="2 3">
    <name type="scientific">Frankliniella occidentalis</name>
    <name type="common">Western flower thrips</name>
    <name type="synonym">Euthrips occidentalis</name>
    <dbReference type="NCBI Taxonomy" id="133901"/>
    <lineage>
        <taxon>Eukaryota</taxon>
        <taxon>Metazoa</taxon>
        <taxon>Ecdysozoa</taxon>
        <taxon>Arthropoda</taxon>
        <taxon>Hexapoda</taxon>
        <taxon>Insecta</taxon>
        <taxon>Pterygota</taxon>
        <taxon>Neoptera</taxon>
        <taxon>Paraneoptera</taxon>
        <taxon>Thysanoptera</taxon>
        <taxon>Terebrantia</taxon>
        <taxon>Thripoidea</taxon>
        <taxon>Thripidae</taxon>
        <taxon>Frankliniella</taxon>
    </lineage>
</organism>
<protein>
    <submittedName>
        <fullName evidence="3">Uncharacterized protein LOC113218322 isoform X2</fullName>
    </submittedName>
</protein>
<keyword evidence="1" id="KW-0472">Membrane</keyword>